<gene>
    <name evidence="1" type="ORF">I7I53_07021</name>
</gene>
<reference evidence="1" key="1">
    <citation type="submission" date="2021-01" db="EMBL/GenBank/DDBJ databases">
        <title>Chromosome-level genome assembly of a human fungal pathogen reveals clustering of transcriptionally co-regulated genes.</title>
        <authorList>
            <person name="Voorhies M."/>
            <person name="Cohen S."/>
            <person name="Shea T.P."/>
            <person name="Petrus S."/>
            <person name="Munoz J.F."/>
            <person name="Poplawski S."/>
            <person name="Goldman W.E."/>
            <person name="Michael T."/>
            <person name="Cuomo C.A."/>
            <person name="Sil A."/>
            <person name="Beyhan S."/>
        </authorList>
    </citation>
    <scope>NUCLEOTIDE SEQUENCE</scope>
    <source>
        <strain evidence="1">H88</strain>
    </source>
</reference>
<dbReference type="EMBL" id="CP069103">
    <property type="protein sequence ID" value="QSS51650.1"/>
    <property type="molecule type" value="Genomic_DNA"/>
</dbReference>
<name>A0A8A1LDK2_AJEC8</name>
<dbReference type="VEuPathDB" id="FungiDB:I7I53_07021"/>
<accession>A0A8A1LDK2</accession>
<evidence type="ECO:0000313" key="1">
    <source>
        <dbReference type="EMBL" id="QSS51650.1"/>
    </source>
</evidence>
<organism evidence="1 2">
    <name type="scientific">Ajellomyces capsulatus (strain H88)</name>
    <name type="common">Darling's disease fungus</name>
    <name type="synonym">Histoplasma capsulatum</name>
    <dbReference type="NCBI Taxonomy" id="544711"/>
    <lineage>
        <taxon>Eukaryota</taxon>
        <taxon>Fungi</taxon>
        <taxon>Dikarya</taxon>
        <taxon>Ascomycota</taxon>
        <taxon>Pezizomycotina</taxon>
        <taxon>Eurotiomycetes</taxon>
        <taxon>Eurotiomycetidae</taxon>
        <taxon>Onygenales</taxon>
        <taxon>Ajellomycetaceae</taxon>
        <taxon>Histoplasma</taxon>
    </lineage>
</organism>
<evidence type="ECO:0000313" key="2">
    <source>
        <dbReference type="Proteomes" id="UP000663419"/>
    </source>
</evidence>
<dbReference type="AlphaFoldDB" id="A0A8A1LDK2"/>
<protein>
    <submittedName>
        <fullName evidence="1">Uncharacterized protein</fullName>
    </submittedName>
</protein>
<dbReference type="Proteomes" id="UP000663419">
    <property type="component" value="Chromosome 2"/>
</dbReference>
<proteinExistence type="predicted"/>
<sequence length="149" mass="16511">MPHTSDSITYLPLPSWLEASVEEAISATSNTVVSDSQRWAFEFELPVNEGVKRVVDQTKKVYLEKSSSEVSFLSSHGAVFKGSWRSGGLVDTIIIPLMGYGAEVTARNEGGKEIKVDWNWKNAILVSKHTVFRIEGETKIGAVIITLRR</sequence>